<gene>
    <name evidence="4" type="ORF">FA14DRAFT_134478</name>
</gene>
<proteinExistence type="inferred from homology"/>
<keyword evidence="2" id="KW-0479">Metal-binding</keyword>
<dbReference type="AlphaFoldDB" id="A0A316VIZ2"/>
<evidence type="ECO:0000259" key="3">
    <source>
        <dbReference type="Pfam" id="PF01557"/>
    </source>
</evidence>
<dbReference type="GO" id="GO:0018773">
    <property type="term" value="F:acetylpyruvate hydrolase activity"/>
    <property type="evidence" value="ECO:0007669"/>
    <property type="project" value="TreeGrafter"/>
</dbReference>
<dbReference type="STRING" id="1280837.A0A316VIZ2"/>
<dbReference type="InParanoid" id="A0A316VIZ2"/>
<dbReference type="PANTHER" id="PTHR11820:SF7">
    <property type="entry name" value="ACYLPYRUVASE FAHD1, MITOCHONDRIAL"/>
    <property type="match status" value="1"/>
</dbReference>
<dbReference type="RefSeq" id="XP_025356293.1">
    <property type="nucleotide sequence ID" value="XM_025496986.1"/>
</dbReference>
<keyword evidence="5" id="KW-1185">Reference proteome</keyword>
<dbReference type="Proteomes" id="UP000245771">
    <property type="component" value="Unassembled WGS sequence"/>
</dbReference>
<evidence type="ECO:0000256" key="2">
    <source>
        <dbReference type="ARBA" id="ARBA00022723"/>
    </source>
</evidence>
<feature type="domain" description="Fumarylacetoacetase-like C-terminal" evidence="3">
    <location>
        <begin position="89"/>
        <end position="302"/>
    </location>
</feature>
<dbReference type="InterPro" id="IPR011234">
    <property type="entry name" value="Fumarylacetoacetase-like_C"/>
</dbReference>
<name>A0A316VIZ2_9BASI</name>
<sequence length="317" mass="34330">MSKHSSNTPAWTRLIRFIAVEDGLTYSGEPILAQTADVGQAFAAGSPPLQARILARDDPLDTSLRLRSTVKTVKKLLSPLDPKTQLGEIRCLGANFVQPGQDAKEAKSVEKRPKLPIVFYKPAACVVGYGDDIRLPIEAAGQTDWEVELVVVIGKTCRNVKRENALDYVLGYTLSNDVSARTRMFSVPQWGLGKSFDTFLPLGPCIVSCASQLVHDPDSVQLKTHVNGKKMQDGNTREMLFGVCETIEWLSQGTTLEAGSIISMGTPPGEGFKMKPPIFFKHGDLCTVSASHGLGSLTNPVVEESKLSSTGGEKSRL</sequence>
<accession>A0A316VIZ2</accession>
<dbReference type="OrthoDB" id="411064at2759"/>
<reference evidence="4 5" key="1">
    <citation type="journal article" date="2018" name="Mol. Biol. Evol.">
        <title>Broad Genomic Sampling Reveals a Smut Pathogenic Ancestry of the Fungal Clade Ustilaginomycotina.</title>
        <authorList>
            <person name="Kijpornyongpan T."/>
            <person name="Mondo S.J."/>
            <person name="Barry K."/>
            <person name="Sandor L."/>
            <person name="Lee J."/>
            <person name="Lipzen A."/>
            <person name="Pangilinan J."/>
            <person name="LaButti K."/>
            <person name="Hainaut M."/>
            <person name="Henrissat B."/>
            <person name="Grigoriev I.V."/>
            <person name="Spatafora J.W."/>
            <person name="Aime M.C."/>
        </authorList>
    </citation>
    <scope>NUCLEOTIDE SEQUENCE [LARGE SCALE GENOMIC DNA]</scope>
    <source>
        <strain evidence="4 5">MCA 3882</strain>
    </source>
</reference>
<dbReference type="PANTHER" id="PTHR11820">
    <property type="entry name" value="ACYLPYRUVASE"/>
    <property type="match status" value="1"/>
</dbReference>
<dbReference type="EMBL" id="KZ819603">
    <property type="protein sequence ID" value="PWN35991.1"/>
    <property type="molecule type" value="Genomic_DNA"/>
</dbReference>
<dbReference type="GO" id="GO:0006107">
    <property type="term" value="P:oxaloacetate metabolic process"/>
    <property type="evidence" value="ECO:0007669"/>
    <property type="project" value="UniProtKB-ARBA"/>
</dbReference>
<dbReference type="GeneID" id="37018767"/>
<dbReference type="GO" id="GO:0046872">
    <property type="term" value="F:metal ion binding"/>
    <property type="evidence" value="ECO:0007669"/>
    <property type="project" value="UniProtKB-KW"/>
</dbReference>
<evidence type="ECO:0000313" key="4">
    <source>
        <dbReference type="EMBL" id="PWN35991.1"/>
    </source>
</evidence>
<evidence type="ECO:0000256" key="1">
    <source>
        <dbReference type="ARBA" id="ARBA00010211"/>
    </source>
</evidence>
<protein>
    <recommendedName>
        <fullName evidence="3">Fumarylacetoacetase-like C-terminal domain-containing protein</fullName>
    </recommendedName>
</protein>
<comment type="similarity">
    <text evidence="1">Belongs to the FAH family.</text>
</comment>
<evidence type="ECO:0000313" key="5">
    <source>
        <dbReference type="Proteomes" id="UP000245771"/>
    </source>
</evidence>
<dbReference type="FunFam" id="3.90.850.10:FF:000002">
    <property type="entry name" value="2-hydroxyhepta-2,4-diene-1,7-dioate isomerase"/>
    <property type="match status" value="1"/>
</dbReference>
<dbReference type="Pfam" id="PF01557">
    <property type="entry name" value="FAA_hydrolase"/>
    <property type="match status" value="1"/>
</dbReference>
<dbReference type="Gene3D" id="3.90.850.10">
    <property type="entry name" value="Fumarylacetoacetase-like, C-terminal domain"/>
    <property type="match status" value="1"/>
</dbReference>
<dbReference type="GO" id="GO:0050163">
    <property type="term" value="F:oxaloacetate tautomerase activity"/>
    <property type="evidence" value="ECO:0007669"/>
    <property type="project" value="UniProtKB-ARBA"/>
</dbReference>
<organism evidence="4 5">
    <name type="scientific">Meira miltonrushii</name>
    <dbReference type="NCBI Taxonomy" id="1280837"/>
    <lineage>
        <taxon>Eukaryota</taxon>
        <taxon>Fungi</taxon>
        <taxon>Dikarya</taxon>
        <taxon>Basidiomycota</taxon>
        <taxon>Ustilaginomycotina</taxon>
        <taxon>Exobasidiomycetes</taxon>
        <taxon>Exobasidiales</taxon>
        <taxon>Brachybasidiaceae</taxon>
        <taxon>Meira</taxon>
    </lineage>
</organism>
<dbReference type="InterPro" id="IPR036663">
    <property type="entry name" value="Fumarylacetoacetase_C_sf"/>
</dbReference>
<dbReference type="SUPFAM" id="SSF56529">
    <property type="entry name" value="FAH"/>
    <property type="match status" value="1"/>
</dbReference>